<feature type="compositionally biased region" description="Low complexity" evidence="1">
    <location>
        <begin position="66"/>
        <end position="90"/>
    </location>
</feature>
<organism evidence="4 5">
    <name type="scientific">Marinobacter mobilis</name>
    <dbReference type="NCBI Taxonomy" id="488533"/>
    <lineage>
        <taxon>Bacteria</taxon>
        <taxon>Pseudomonadati</taxon>
        <taxon>Pseudomonadota</taxon>
        <taxon>Gammaproteobacteria</taxon>
        <taxon>Pseudomonadales</taxon>
        <taxon>Marinobacteraceae</taxon>
        <taxon>Marinobacter</taxon>
    </lineage>
</organism>
<keyword evidence="5" id="KW-1185">Reference proteome</keyword>
<reference evidence="4 5" key="1">
    <citation type="submission" date="2016-10" db="EMBL/GenBank/DDBJ databases">
        <authorList>
            <person name="de Groot N.N."/>
        </authorList>
    </citation>
    <scope>NUCLEOTIDE SEQUENCE [LARGE SCALE GENOMIC DNA]</scope>
    <source>
        <strain evidence="4 5">CGMCC 1.7059</strain>
    </source>
</reference>
<keyword evidence="2" id="KW-0732">Signal</keyword>
<evidence type="ECO:0000256" key="1">
    <source>
        <dbReference type="SAM" id="MobiDB-lite"/>
    </source>
</evidence>
<feature type="region of interest" description="Disordered" evidence="1">
    <location>
        <begin position="33"/>
        <end position="98"/>
    </location>
</feature>
<dbReference type="AlphaFoldDB" id="A0A1H3B6E8"/>
<dbReference type="InterPro" id="IPR025392">
    <property type="entry name" value="DUF4124"/>
</dbReference>
<dbReference type="STRING" id="488533.SAMN04487960_108237"/>
<protein>
    <recommendedName>
        <fullName evidence="3">DUF4124 domain-containing protein</fullName>
    </recommendedName>
</protein>
<feature type="signal peptide" evidence="2">
    <location>
        <begin position="1"/>
        <end position="19"/>
    </location>
</feature>
<dbReference type="EMBL" id="FNNE01000008">
    <property type="protein sequence ID" value="SDX37600.1"/>
    <property type="molecule type" value="Genomic_DNA"/>
</dbReference>
<evidence type="ECO:0000259" key="3">
    <source>
        <dbReference type="Pfam" id="PF13511"/>
    </source>
</evidence>
<accession>A0A1H3B6E8</accession>
<evidence type="ECO:0000256" key="2">
    <source>
        <dbReference type="SAM" id="SignalP"/>
    </source>
</evidence>
<feature type="compositionally biased region" description="Polar residues" evidence="1">
    <location>
        <begin position="42"/>
        <end position="65"/>
    </location>
</feature>
<name>A0A1H3B6E8_9GAMM</name>
<gene>
    <name evidence="4" type="ORF">SAMN04487960_108237</name>
</gene>
<proteinExistence type="predicted"/>
<evidence type="ECO:0000313" key="4">
    <source>
        <dbReference type="EMBL" id="SDX37600.1"/>
    </source>
</evidence>
<dbReference type="Proteomes" id="UP000199675">
    <property type="component" value="Unassembled WGS sequence"/>
</dbReference>
<feature type="chain" id="PRO_5011530067" description="DUF4124 domain-containing protein" evidence="2">
    <location>
        <begin position="20"/>
        <end position="154"/>
    </location>
</feature>
<sequence length="154" mass="16945">MKSRSLFFALAVTMAPGLAVSESVYKWTDENGITHYGDRQPTGRNAESVNIRTGSASGNSQTASPQAQLGELEEAQQARAEAQQMTAQEQARQRQMEANCETARTNLSVMNTSSRVKIEENGETRYLSPEEIAEKKAYFSQIATENCNESSAEK</sequence>
<evidence type="ECO:0000313" key="5">
    <source>
        <dbReference type="Proteomes" id="UP000199675"/>
    </source>
</evidence>
<feature type="domain" description="DUF4124" evidence="3">
    <location>
        <begin position="15"/>
        <end position="62"/>
    </location>
</feature>
<dbReference type="Pfam" id="PF13511">
    <property type="entry name" value="DUF4124"/>
    <property type="match status" value="1"/>
</dbReference>
<dbReference type="OrthoDB" id="7068596at2"/>